<keyword evidence="2" id="KW-0732">Signal</keyword>
<protein>
    <submittedName>
        <fullName evidence="3">Uncharacterized protein</fullName>
    </submittedName>
</protein>
<organism evidence="3">
    <name type="scientific">Heliothis virescens</name>
    <name type="common">Tobacco budworm moth</name>
    <dbReference type="NCBI Taxonomy" id="7102"/>
    <lineage>
        <taxon>Eukaryota</taxon>
        <taxon>Metazoa</taxon>
        <taxon>Ecdysozoa</taxon>
        <taxon>Arthropoda</taxon>
        <taxon>Hexapoda</taxon>
        <taxon>Insecta</taxon>
        <taxon>Pterygota</taxon>
        <taxon>Neoptera</taxon>
        <taxon>Endopterygota</taxon>
        <taxon>Lepidoptera</taxon>
        <taxon>Glossata</taxon>
        <taxon>Ditrysia</taxon>
        <taxon>Noctuoidea</taxon>
        <taxon>Noctuidae</taxon>
        <taxon>Heliothinae</taxon>
        <taxon>Heliothis</taxon>
    </lineage>
</organism>
<evidence type="ECO:0000256" key="2">
    <source>
        <dbReference type="SAM" id="SignalP"/>
    </source>
</evidence>
<reference evidence="3" key="1">
    <citation type="submission" date="2017-09" db="EMBL/GenBank/DDBJ databases">
        <title>Contemporary evolution of a Lepidopteran species, Heliothis virescens, in response to modern agricultural practices.</title>
        <authorList>
            <person name="Fritz M.L."/>
            <person name="Deyonke A.M."/>
            <person name="Papanicolaou A."/>
            <person name="Micinski S."/>
            <person name="Westbrook J."/>
            <person name="Gould F."/>
        </authorList>
    </citation>
    <scope>NUCLEOTIDE SEQUENCE [LARGE SCALE GENOMIC DNA]</scope>
    <source>
        <strain evidence="3">HvINT-</strain>
        <tissue evidence="3">Whole body</tissue>
    </source>
</reference>
<feature type="compositionally biased region" description="Basic residues" evidence="1">
    <location>
        <begin position="127"/>
        <end position="139"/>
    </location>
</feature>
<evidence type="ECO:0000256" key="1">
    <source>
        <dbReference type="SAM" id="MobiDB-lite"/>
    </source>
</evidence>
<feature type="compositionally biased region" description="Acidic residues" evidence="1">
    <location>
        <begin position="157"/>
        <end position="169"/>
    </location>
</feature>
<evidence type="ECO:0000313" key="3">
    <source>
        <dbReference type="EMBL" id="PCG62838.1"/>
    </source>
</evidence>
<accession>A0A2A4ITW1</accession>
<feature type="chain" id="PRO_5013037124" evidence="2">
    <location>
        <begin position="22"/>
        <end position="305"/>
    </location>
</feature>
<proteinExistence type="predicted"/>
<feature type="region of interest" description="Disordered" evidence="1">
    <location>
        <begin position="127"/>
        <end position="179"/>
    </location>
</feature>
<gene>
    <name evidence="3" type="ORF">B5V51_13543</name>
</gene>
<dbReference type="AlphaFoldDB" id="A0A2A4ITW1"/>
<comment type="caution">
    <text evidence="3">The sequence shown here is derived from an EMBL/GenBank/DDBJ whole genome shotgun (WGS) entry which is preliminary data.</text>
</comment>
<name>A0A2A4ITW1_HELVI</name>
<dbReference type="EMBL" id="NWSH01007729">
    <property type="protein sequence ID" value="PCG62838.1"/>
    <property type="molecule type" value="Genomic_DNA"/>
</dbReference>
<sequence>MQCFICVTYMIILCTANPTKTREIATTHEKRSLFRDVIESLRIHSQLPEDINQNDENNLSHNYVRYGYENEPSHLPSDAEYIPRRNDRIEMPSMKYRFPKSLDTNSTDEIKSREEVVVYIDTNKYKHTTTKPKKDKHPRPPTVYYNKNKSQNKNKGEEDDLETDSDTDTETNPTDYIPWTNSMAGQSHIGHRDSQTVLKPTVIVNIRGTVSNKDSDIRIEGREETTNRTEPLQNIFNINQEIKIEREGAKKKPSNTKQEITMVDPKKERAKIEEDMMMCETATWKPEEIQEPRKFDSVLQILFSI</sequence>
<feature type="signal peptide" evidence="2">
    <location>
        <begin position="1"/>
        <end position="21"/>
    </location>
</feature>